<evidence type="ECO:0000256" key="3">
    <source>
        <dbReference type="ARBA" id="ARBA00022691"/>
    </source>
</evidence>
<evidence type="ECO:0000256" key="1">
    <source>
        <dbReference type="ARBA" id="ARBA00022603"/>
    </source>
</evidence>
<dbReference type="InterPro" id="IPR001077">
    <property type="entry name" value="COMT_C"/>
</dbReference>
<dbReference type="InterPro" id="IPR016461">
    <property type="entry name" value="COMT-like"/>
</dbReference>
<keyword evidence="7" id="KW-1185">Reference proteome</keyword>
<dbReference type="GO" id="GO:0032259">
    <property type="term" value="P:methylation"/>
    <property type="evidence" value="ECO:0007669"/>
    <property type="project" value="UniProtKB-KW"/>
</dbReference>
<reference evidence="6 7" key="1">
    <citation type="journal article" date="2015" name="Fungal Genet. Biol.">
        <title>Evolution of novel wood decay mechanisms in Agaricales revealed by the genome sequences of Fistulina hepatica and Cylindrobasidium torrendii.</title>
        <authorList>
            <person name="Floudas D."/>
            <person name="Held B.W."/>
            <person name="Riley R."/>
            <person name="Nagy L.G."/>
            <person name="Koehler G."/>
            <person name="Ransdell A.S."/>
            <person name="Younus H."/>
            <person name="Chow J."/>
            <person name="Chiniquy J."/>
            <person name="Lipzen A."/>
            <person name="Tritt A."/>
            <person name="Sun H."/>
            <person name="Haridas S."/>
            <person name="LaButti K."/>
            <person name="Ohm R.A."/>
            <person name="Kues U."/>
            <person name="Blanchette R.A."/>
            <person name="Grigoriev I.V."/>
            <person name="Minto R.E."/>
            <person name="Hibbett D.S."/>
        </authorList>
    </citation>
    <scope>NUCLEOTIDE SEQUENCE [LARGE SCALE GENOMIC DNA]</scope>
    <source>
        <strain evidence="6 7">ATCC 64428</strain>
    </source>
</reference>
<dbReference type="Gene3D" id="1.10.10.10">
    <property type="entry name" value="Winged helix-like DNA-binding domain superfamily/Winged helix DNA-binding domain"/>
    <property type="match status" value="1"/>
</dbReference>
<dbReference type="PANTHER" id="PTHR43712">
    <property type="entry name" value="PUTATIVE (AFU_ORTHOLOGUE AFUA_4G14580)-RELATED"/>
    <property type="match status" value="1"/>
</dbReference>
<evidence type="ECO:0000313" key="7">
    <source>
        <dbReference type="Proteomes" id="UP000054144"/>
    </source>
</evidence>
<sequence>MFTKKPSPLRQLADLISASVDKIDAIFEEKGLEYPDLFTPVDPTSASEVAACDPGVLQAAAFAIAACSQLGTMLHAPAIALNQLALSYHIPSALRFVIETNCAEILRGQPQGLHVKDIAAPNGVDASRLARCLRLLAGNHTFKEVSPDVFANNRLSSVLDTGETVDELKSRSKEDKYTGTSGIAALYNHVTDETFKMSAYLTDAFLDPVCGHSDDANKAALSLAFNTDKSFFEWYEEPGNEHRLRRFGVAMAGSAKLDAPDAILKGKRFPWNDLPPKSRVVDVGGGLGHITMAIARQYSELQYVVQDRHAVIPDTEKYWRTNFPQALDSGLHDITDPQPIHDAAVFFMRVVIHDFGRTGAIRILSNLRASATPDTKLVLIEQIVPYACPYNDVSGHPVAGTKDLFPSPPPPLVNFGHFTSLGYMLDLQMACSLNAEERTFGTWVELCRTAGWNITQVYPIPGSIFSHIVAVPLQD</sequence>
<dbReference type="SUPFAM" id="SSF53335">
    <property type="entry name" value="S-adenosyl-L-methionine-dependent methyltransferases"/>
    <property type="match status" value="1"/>
</dbReference>
<evidence type="ECO:0000256" key="2">
    <source>
        <dbReference type="ARBA" id="ARBA00022679"/>
    </source>
</evidence>
<evidence type="ECO:0000259" key="4">
    <source>
        <dbReference type="Pfam" id="PF00891"/>
    </source>
</evidence>
<evidence type="ECO:0000259" key="5">
    <source>
        <dbReference type="Pfam" id="PF08100"/>
    </source>
</evidence>
<organism evidence="6 7">
    <name type="scientific">Fistulina hepatica ATCC 64428</name>
    <dbReference type="NCBI Taxonomy" id="1128425"/>
    <lineage>
        <taxon>Eukaryota</taxon>
        <taxon>Fungi</taxon>
        <taxon>Dikarya</taxon>
        <taxon>Basidiomycota</taxon>
        <taxon>Agaricomycotina</taxon>
        <taxon>Agaricomycetes</taxon>
        <taxon>Agaricomycetidae</taxon>
        <taxon>Agaricales</taxon>
        <taxon>Fistulinaceae</taxon>
        <taxon>Fistulina</taxon>
    </lineage>
</organism>
<dbReference type="InterPro" id="IPR012967">
    <property type="entry name" value="COMT_dimerisation"/>
</dbReference>
<dbReference type="Gene3D" id="3.40.50.150">
    <property type="entry name" value="Vaccinia Virus protein VP39"/>
    <property type="match status" value="1"/>
</dbReference>
<dbReference type="AlphaFoldDB" id="A0A0D7A8W2"/>
<dbReference type="InterPro" id="IPR029063">
    <property type="entry name" value="SAM-dependent_MTases_sf"/>
</dbReference>
<keyword evidence="3" id="KW-0949">S-adenosyl-L-methionine</keyword>
<dbReference type="OrthoDB" id="2410195at2759"/>
<dbReference type="InterPro" id="IPR036390">
    <property type="entry name" value="WH_DNA-bd_sf"/>
</dbReference>
<feature type="domain" description="O-methyltransferase dimerisation" evidence="5">
    <location>
        <begin position="83"/>
        <end position="159"/>
    </location>
</feature>
<dbReference type="Pfam" id="PF08100">
    <property type="entry name" value="Dimerisation"/>
    <property type="match status" value="1"/>
</dbReference>
<accession>A0A0D7A8W2</accession>
<dbReference type="Proteomes" id="UP000054144">
    <property type="component" value="Unassembled WGS sequence"/>
</dbReference>
<protein>
    <submittedName>
        <fullName evidence="6">S-adenosyl-L-methionine-dependent methyltransferase</fullName>
    </submittedName>
</protein>
<name>A0A0D7A8W2_9AGAR</name>
<dbReference type="InterPro" id="IPR036388">
    <property type="entry name" value="WH-like_DNA-bd_sf"/>
</dbReference>
<dbReference type="SUPFAM" id="SSF46785">
    <property type="entry name" value="Winged helix' DNA-binding domain"/>
    <property type="match status" value="1"/>
</dbReference>
<dbReference type="PROSITE" id="PS51683">
    <property type="entry name" value="SAM_OMT_II"/>
    <property type="match status" value="1"/>
</dbReference>
<keyword evidence="1 6" id="KW-0489">Methyltransferase</keyword>
<proteinExistence type="predicted"/>
<feature type="domain" description="O-methyltransferase C-terminal" evidence="4">
    <location>
        <begin position="273"/>
        <end position="385"/>
    </location>
</feature>
<dbReference type="EMBL" id="KN881942">
    <property type="protein sequence ID" value="KIY47437.1"/>
    <property type="molecule type" value="Genomic_DNA"/>
</dbReference>
<dbReference type="GO" id="GO:0008171">
    <property type="term" value="F:O-methyltransferase activity"/>
    <property type="evidence" value="ECO:0007669"/>
    <property type="project" value="InterPro"/>
</dbReference>
<gene>
    <name evidence="6" type="ORF">FISHEDRAFT_45464</name>
</gene>
<keyword evidence="2 6" id="KW-0808">Transferase</keyword>
<dbReference type="GO" id="GO:0046983">
    <property type="term" value="F:protein dimerization activity"/>
    <property type="evidence" value="ECO:0007669"/>
    <property type="project" value="InterPro"/>
</dbReference>
<dbReference type="PANTHER" id="PTHR43712:SF2">
    <property type="entry name" value="O-METHYLTRANSFERASE CICE"/>
    <property type="match status" value="1"/>
</dbReference>
<evidence type="ECO:0000313" key="6">
    <source>
        <dbReference type="EMBL" id="KIY47437.1"/>
    </source>
</evidence>
<dbReference type="Pfam" id="PF00891">
    <property type="entry name" value="Methyltransf_2"/>
    <property type="match status" value="1"/>
</dbReference>